<feature type="region of interest" description="Disordered" evidence="1">
    <location>
        <begin position="103"/>
        <end position="185"/>
    </location>
</feature>
<comment type="caution">
    <text evidence="2">The sequence shown here is derived from an EMBL/GenBank/DDBJ whole genome shotgun (WGS) entry which is preliminary data.</text>
</comment>
<dbReference type="AlphaFoldDB" id="A0A1Q9BZE6"/>
<proteinExistence type="predicted"/>
<name>A0A1Q9BZE6_SYMMI</name>
<protein>
    <submittedName>
        <fullName evidence="2">Uncharacterized protein</fullName>
    </submittedName>
</protein>
<keyword evidence="3" id="KW-1185">Reference proteome</keyword>
<dbReference type="OrthoDB" id="431378at2759"/>
<sequence>MSPLSCTVFFQHHFQICPTEPVRDEFAFAAVVGEPKPDPLDPVAVAAAAPPPEQELTSIGPAPEVPAARAASGESHRFRLVNFHKFLRESWVDALRDITMGPGENWGTDGNSTGTGRELGGNWTGTGRELGRELGRNWTGTGRELDGNWEGTGTRTGKELDGNWEGTGRGTGRELDGNSEGTGRELGRELAGTWRKLAGTWRELGGNLAELGGNLAGTWRELGGKWRELGGNWRKLGGNLAGTGGNLAGTGGNLAGTWRELGGKLGGNLAETGGNLAETRRELGRNSEGTRLERMRTECGGLKNRSWPSDPCDFVFFAANSAVSGFYELRKYRSGRPCKHRLGQLFEALALRIIDLGSSCPSHCGGGDAGETGKKLPVAEKAARLSEAKRRLPGLAIEDELVQWCLQRRGMALFMCGYETHKRWVSTLLRALSSDVHRVKPNDSGVMEMDKKMKQFRHVPRRLGQGHSRASAVLMPNLIVTSNFDDSEIPCGTSAAEQLAVSNTRLLIGRTDRADEMQILLDLVSEHDRGSPEFATALAIAVSATLRPAMGKQSRKAIEFI</sequence>
<gene>
    <name evidence="2" type="ORF">AK812_SmicGene44068</name>
</gene>
<evidence type="ECO:0000313" key="2">
    <source>
        <dbReference type="EMBL" id="OLP76048.1"/>
    </source>
</evidence>
<reference evidence="2 3" key="1">
    <citation type="submission" date="2016-02" db="EMBL/GenBank/DDBJ databases">
        <title>Genome analysis of coral dinoflagellate symbionts highlights evolutionary adaptations to a symbiotic lifestyle.</title>
        <authorList>
            <person name="Aranda M."/>
            <person name="Li Y."/>
            <person name="Liew Y.J."/>
            <person name="Baumgarten S."/>
            <person name="Simakov O."/>
            <person name="Wilson M."/>
            <person name="Piel J."/>
            <person name="Ashoor H."/>
            <person name="Bougouffa S."/>
            <person name="Bajic V.B."/>
            <person name="Ryu T."/>
            <person name="Ravasi T."/>
            <person name="Bayer T."/>
            <person name="Micklem G."/>
            <person name="Kim H."/>
            <person name="Bhak J."/>
            <person name="Lajeunesse T.C."/>
            <person name="Voolstra C.R."/>
        </authorList>
    </citation>
    <scope>NUCLEOTIDE SEQUENCE [LARGE SCALE GENOMIC DNA]</scope>
    <source>
        <strain evidence="2 3">CCMP2467</strain>
    </source>
</reference>
<feature type="compositionally biased region" description="Basic and acidic residues" evidence="1">
    <location>
        <begin position="171"/>
        <end position="185"/>
    </location>
</feature>
<organism evidence="2 3">
    <name type="scientific">Symbiodinium microadriaticum</name>
    <name type="common">Dinoflagellate</name>
    <name type="synonym">Zooxanthella microadriatica</name>
    <dbReference type="NCBI Taxonomy" id="2951"/>
    <lineage>
        <taxon>Eukaryota</taxon>
        <taxon>Sar</taxon>
        <taxon>Alveolata</taxon>
        <taxon>Dinophyceae</taxon>
        <taxon>Suessiales</taxon>
        <taxon>Symbiodiniaceae</taxon>
        <taxon>Symbiodinium</taxon>
    </lineage>
</organism>
<accession>A0A1Q9BZE6</accession>
<dbReference type="Proteomes" id="UP000186817">
    <property type="component" value="Unassembled WGS sequence"/>
</dbReference>
<evidence type="ECO:0000256" key="1">
    <source>
        <dbReference type="SAM" id="MobiDB-lite"/>
    </source>
</evidence>
<dbReference type="EMBL" id="LSRX01002158">
    <property type="protein sequence ID" value="OLP76048.1"/>
    <property type="molecule type" value="Genomic_DNA"/>
</dbReference>
<evidence type="ECO:0000313" key="3">
    <source>
        <dbReference type="Proteomes" id="UP000186817"/>
    </source>
</evidence>